<dbReference type="InterPro" id="IPR032675">
    <property type="entry name" value="LRR_dom_sf"/>
</dbReference>
<comment type="caution">
    <text evidence="1">The sequence shown here is derived from an EMBL/GenBank/DDBJ whole genome shotgun (WGS) entry which is preliminary data.</text>
</comment>
<evidence type="ECO:0000313" key="2">
    <source>
        <dbReference type="Proteomes" id="UP000004810"/>
    </source>
</evidence>
<sequence length="119" mass="13476">MTASRTQRLFVEELMTVGWGSKETQFQGIGGRKQPRKYIIETISVQGCACITSKGVAVLALMKNITKLRELDISYNRNIDDMAILSIHNGLKLKKEKVNKTVEMGTRKTRYNNLILPMT</sequence>
<proteinExistence type="predicted"/>
<dbReference type="EMBL" id="ADBV01019079">
    <property type="protein sequence ID" value="EJW71262.1"/>
    <property type="molecule type" value="Genomic_DNA"/>
</dbReference>
<dbReference type="SUPFAM" id="SSF52047">
    <property type="entry name" value="RNI-like"/>
    <property type="match status" value="1"/>
</dbReference>
<gene>
    <name evidence="1" type="ORF">WUBG_17831</name>
</gene>
<organism evidence="1 2">
    <name type="scientific">Wuchereria bancrofti</name>
    <dbReference type="NCBI Taxonomy" id="6293"/>
    <lineage>
        <taxon>Eukaryota</taxon>
        <taxon>Metazoa</taxon>
        <taxon>Ecdysozoa</taxon>
        <taxon>Nematoda</taxon>
        <taxon>Chromadorea</taxon>
        <taxon>Rhabditida</taxon>
        <taxon>Spirurina</taxon>
        <taxon>Spiruromorpha</taxon>
        <taxon>Filarioidea</taxon>
        <taxon>Onchocercidae</taxon>
        <taxon>Wuchereria</taxon>
    </lineage>
</organism>
<name>J9E2T2_WUCBA</name>
<protein>
    <submittedName>
        <fullName evidence="1">Uncharacterized protein</fullName>
    </submittedName>
</protein>
<evidence type="ECO:0000313" key="1">
    <source>
        <dbReference type="EMBL" id="EJW71262.1"/>
    </source>
</evidence>
<accession>J9E2T2</accession>
<dbReference type="Proteomes" id="UP000004810">
    <property type="component" value="Unassembled WGS sequence"/>
</dbReference>
<dbReference type="AlphaFoldDB" id="J9E2T2"/>
<reference evidence="2" key="1">
    <citation type="submission" date="2012-08" db="EMBL/GenBank/DDBJ databases">
        <title>The Genome Sequence of Wuchereria bancrofti.</title>
        <authorList>
            <person name="Nutman T.B."/>
            <person name="Fink D.L."/>
            <person name="Russ C."/>
            <person name="Young S."/>
            <person name="Zeng Q."/>
            <person name="Koehrsen M."/>
            <person name="Alvarado L."/>
            <person name="Berlin A."/>
            <person name="Chapman S.B."/>
            <person name="Chen Z."/>
            <person name="Freedman E."/>
            <person name="Gellesch M."/>
            <person name="Goldberg J."/>
            <person name="Griggs A."/>
            <person name="Gujja S."/>
            <person name="Heilman E.R."/>
            <person name="Heiman D."/>
            <person name="Hepburn T."/>
            <person name="Howarth C."/>
            <person name="Jen D."/>
            <person name="Larson L."/>
            <person name="Lewis B."/>
            <person name="Mehta T."/>
            <person name="Park D."/>
            <person name="Pearson M."/>
            <person name="Roberts A."/>
            <person name="Saif S."/>
            <person name="Shea T."/>
            <person name="Shenoy N."/>
            <person name="Sisk P."/>
            <person name="Stolte C."/>
            <person name="Sykes S."/>
            <person name="Walk T."/>
            <person name="White J."/>
            <person name="Yandava C."/>
            <person name="Haas B."/>
            <person name="Henn M.R."/>
            <person name="Nusbaum C."/>
            <person name="Birren B."/>
        </authorList>
    </citation>
    <scope>NUCLEOTIDE SEQUENCE [LARGE SCALE GENOMIC DNA]</scope>
    <source>
        <strain evidence="2">NA</strain>
    </source>
</reference>
<dbReference type="Gene3D" id="3.80.10.10">
    <property type="entry name" value="Ribonuclease Inhibitor"/>
    <property type="match status" value="1"/>
</dbReference>